<evidence type="ECO:0000313" key="3">
    <source>
        <dbReference type="EMBL" id="EHL29902.1"/>
    </source>
</evidence>
<evidence type="ECO:0000259" key="2">
    <source>
        <dbReference type="Pfam" id="PF08443"/>
    </source>
</evidence>
<dbReference type="Proteomes" id="UP000002770">
    <property type="component" value="Unassembled WGS sequence"/>
</dbReference>
<dbReference type="GO" id="GO:0003824">
    <property type="term" value="F:catalytic activity"/>
    <property type="evidence" value="ECO:0007669"/>
    <property type="project" value="UniProtKB-ARBA"/>
</dbReference>
<dbReference type="EMBL" id="JH413843">
    <property type="protein sequence ID" value="EHL29902.1"/>
    <property type="molecule type" value="Genomic_DNA"/>
</dbReference>
<organism evidence="3 4">
    <name type="scientific">Legionella drancourtii LLAP12</name>
    <dbReference type="NCBI Taxonomy" id="658187"/>
    <lineage>
        <taxon>Bacteria</taxon>
        <taxon>Pseudomonadati</taxon>
        <taxon>Pseudomonadota</taxon>
        <taxon>Gammaproteobacteria</taxon>
        <taxon>Legionellales</taxon>
        <taxon>Legionellaceae</taxon>
        <taxon>Legionella</taxon>
    </lineage>
</organism>
<dbReference type="InterPro" id="IPR013651">
    <property type="entry name" value="ATP-grasp_RimK-type"/>
</dbReference>
<dbReference type="eggNOG" id="COG0189">
    <property type="taxonomic scope" value="Bacteria"/>
</dbReference>
<proteinExistence type="predicted"/>
<dbReference type="Gene3D" id="3.30.470.20">
    <property type="entry name" value="ATP-grasp fold, B domain"/>
    <property type="match status" value="1"/>
</dbReference>
<feature type="domain" description="ATP-grasp fold RimK-type" evidence="2">
    <location>
        <begin position="7"/>
        <end position="86"/>
    </location>
</feature>
<dbReference type="InterPro" id="IPR013815">
    <property type="entry name" value="ATP_grasp_subdomain_1"/>
</dbReference>
<sequence length="283" mass="32102">MSDDELANDAFIQTIKHLNFPLVVKPLNERRGQGVLCNVQTLDELRSALSQAFTTYTLVIVEEFHAQLNSYRVLVFNQLILGVILRHPAHIIGDGHHNIEELVSITNKERKRINEFLGPIVLDQEAYICLKEQNLHVDYVPKSGEHVALGYTSNATRGGTYETLGKKICKENNQLMIRVANTLSLKLVGIDVQCTDITNTPIEYPSGVIIEANDVPSIRIHEVPMYGPPNLVTRKIMRYFIYRHPFAYLCSLYFNKQTAFYVRSFIVAIILAIVYLLLSKGTI</sequence>
<reference evidence="3 4" key="1">
    <citation type="journal article" date="2011" name="BMC Genomics">
        <title>Insight into cross-talk between intra-amoebal pathogens.</title>
        <authorList>
            <person name="Gimenez G."/>
            <person name="Bertelli C."/>
            <person name="Moliner C."/>
            <person name="Robert C."/>
            <person name="Raoult D."/>
            <person name="Fournier P.E."/>
            <person name="Greub G."/>
        </authorList>
    </citation>
    <scope>NUCLEOTIDE SEQUENCE [LARGE SCALE GENOMIC DNA]</scope>
    <source>
        <strain evidence="3 4">LLAP12</strain>
    </source>
</reference>
<dbReference type="STRING" id="658187.LDG_8194"/>
<dbReference type="HOGENOM" id="CLU_065785_0_0_6"/>
<dbReference type="SUPFAM" id="SSF56059">
    <property type="entry name" value="Glutathione synthetase ATP-binding domain-like"/>
    <property type="match status" value="1"/>
</dbReference>
<keyword evidence="1" id="KW-0472">Membrane</keyword>
<keyword evidence="4" id="KW-1185">Reference proteome</keyword>
<keyword evidence="1" id="KW-1133">Transmembrane helix</keyword>
<dbReference type="InParanoid" id="G9ESC1"/>
<accession>G9ESC1</accession>
<dbReference type="Pfam" id="PF08443">
    <property type="entry name" value="RimK"/>
    <property type="match status" value="1"/>
</dbReference>
<gene>
    <name evidence="3" type="ORF">LDG_8194</name>
</gene>
<feature type="transmembrane region" description="Helical" evidence="1">
    <location>
        <begin position="260"/>
        <end position="278"/>
    </location>
</feature>
<evidence type="ECO:0000256" key="1">
    <source>
        <dbReference type="SAM" id="Phobius"/>
    </source>
</evidence>
<dbReference type="Gene3D" id="3.30.1490.20">
    <property type="entry name" value="ATP-grasp fold, A domain"/>
    <property type="match status" value="1"/>
</dbReference>
<dbReference type="AlphaFoldDB" id="G9ESC1"/>
<keyword evidence="1" id="KW-0812">Transmembrane</keyword>
<protein>
    <recommendedName>
        <fullName evidence="2">ATP-grasp fold RimK-type domain-containing protein</fullName>
    </recommendedName>
</protein>
<evidence type="ECO:0000313" key="4">
    <source>
        <dbReference type="Proteomes" id="UP000002770"/>
    </source>
</evidence>
<dbReference type="GO" id="GO:0005524">
    <property type="term" value="F:ATP binding"/>
    <property type="evidence" value="ECO:0007669"/>
    <property type="project" value="InterPro"/>
</dbReference>
<name>G9ESC1_9GAMM</name>